<evidence type="ECO:0000256" key="4">
    <source>
        <dbReference type="ARBA" id="ARBA00048391"/>
    </source>
</evidence>
<feature type="binding site" evidence="5">
    <location>
        <position position="178"/>
    </location>
    <ligand>
        <name>S-adenosyl-L-methionine</name>
        <dbReference type="ChEBI" id="CHEBI:59789"/>
    </ligand>
</feature>
<dbReference type="EC" id="2.1.1.297" evidence="5"/>
<dbReference type="Pfam" id="PF17827">
    <property type="entry name" value="PrmC_N"/>
    <property type="match status" value="1"/>
</dbReference>
<dbReference type="AlphaFoldDB" id="A0A2K9LNT3"/>
<dbReference type="EMBL" id="CP022684">
    <property type="protein sequence ID" value="AUM14029.1"/>
    <property type="molecule type" value="Genomic_DNA"/>
</dbReference>
<evidence type="ECO:0000256" key="2">
    <source>
        <dbReference type="ARBA" id="ARBA00022679"/>
    </source>
</evidence>
<dbReference type="NCBIfam" id="TIGR03534">
    <property type="entry name" value="RF_mod_PrmC"/>
    <property type="match status" value="1"/>
</dbReference>
<dbReference type="InterPro" id="IPR007848">
    <property type="entry name" value="Small_mtfrase_dom"/>
</dbReference>
<dbReference type="CDD" id="cd02440">
    <property type="entry name" value="AdoMet_MTases"/>
    <property type="match status" value="1"/>
</dbReference>
<dbReference type="InterPro" id="IPR019874">
    <property type="entry name" value="RF_methyltr_PrmC"/>
</dbReference>
<feature type="domain" description="Release factor glutamine methyltransferase N-terminal" evidence="7">
    <location>
        <begin position="8"/>
        <end position="79"/>
    </location>
</feature>
<dbReference type="NCBIfam" id="TIGR00536">
    <property type="entry name" value="hemK_fam"/>
    <property type="match status" value="1"/>
</dbReference>
<dbReference type="PANTHER" id="PTHR18895:SF74">
    <property type="entry name" value="MTRF1L RELEASE FACTOR GLUTAMINE METHYLTRANSFERASE"/>
    <property type="match status" value="1"/>
</dbReference>
<dbReference type="GO" id="GO:0102559">
    <property type="term" value="F:peptide chain release factor N(5)-glutamine methyltransferase activity"/>
    <property type="evidence" value="ECO:0007669"/>
    <property type="project" value="UniProtKB-EC"/>
</dbReference>
<dbReference type="Proteomes" id="UP000235116">
    <property type="component" value="Chromosome"/>
</dbReference>
<dbReference type="HAMAP" id="MF_02126">
    <property type="entry name" value="RF_methyltr_PrmC"/>
    <property type="match status" value="1"/>
</dbReference>
<dbReference type="KEGG" id="kak:Kalk_17055"/>
<feature type="binding site" evidence="5">
    <location>
        <position position="193"/>
    </location>
    <ligand>
        <name>S-adenosyl-L-methionine</name>
        <dbReference type="ChEBI" id="CHEBI:59789"/>
    </ligand>
</feature>
<dbReference type="FunFam" id="3.40.50.150:FF:000053">
    <property type="entry name" value="Release factor glutamine methyltransferase"/>
    <property type="match status" value="1"/>
</dbReference>
<keyword evidence="2 5" id="KW-0808">Transferase</keyword>
<reference evidence="9" key="1">
    <citation type="submission" date="2017-08" db="EMBL/GenBank/DDBJ databases">
        <title>Direct submision.</title>
        <authorList>
            <person name="Kim S.-J."/>
            <person name="Rhee S.-K."/>
        </authorList>
    </citation>
    <scope>NUCLEOTIDE SEQUENCE [LARGE SCALE GENOMIC DNA]</scope>
    <source>
        <strain evidence="9">GI5</strain>
    </source>
</reference>
<keyword evidence="3 5" id="KW-0949">S-adenosyl-L-methionine</keyword>
<gene>
    <name evidence="5 8" type="primary">prmC</name>
    <name evidence="8" type="ORF">Kalk_17055</name>
</gene>
<dbReference type="InterPro" id="IPR004556">
    <property type="entry name" value="HemK-like"/>
</dbReference>
<dbReference type="InterPro" id="IPR040758">
    <property type="entry name" value="PrmC_N"/>
</dbReference>
<protein>
    <recommendedName>
        <fullName evidence="5">Release factor glutamine methyltransferase</fullName>
        <shortName evidence="5">RF MTase</shortName>
        <ecNumber evidence="5">2.1.1.297</ecNumber>
    </recommendedName>
    <alternativeName>
        <fullName evidence="5">N5-glutamine methyltransferase PrmC</fullName>
    </alternativeName>
    <alternativeName>
        <fullName evidence="5">Protein-(glutamine-N5) MTase PrmC</fullName>
    </alternativeName>
    <alternativeName>
        <fullName evidence="5">Protein-glutamine N-methyltransferase PrmC</fullName>
    </alternativeName>
</protein>
<evidence type="ECO:0000259" key="6">
    <source>
        <dbReference type="Pfam" id="PF05175"/>
    </source>
</evidence>
<dbReference type="PANTHER" id="PTHR18895">
    <property type="entry name" value="HEMK METHYLTRANSFERASE"/>
    <property type="match status" value="1"/>
</dbReference>
<dbReference type="Pfam" id="PF05175">
    <property type="entry name" value="MTS"/>
    <property type="match status" value="1"/>
</dbReference>
<comment type="catalytic activity">
    <reaction evidence="4 5">
        <text>L-glutaminyl-[peptide chain release factor] + S-adenosyl-L-methionine = N(5)-methyl-L-glutaminyl-[peptide chain release factor] + S-adenosyl-L-homocysteine + H(+)</text>
        <dbReference type="Rhea" id="RHEA:42896"/>
        <dbReference type="Rhea" id="RHEA-COMP:10271"/>
        <dbReference type="Rhea" id="RHEA-COMP:10272"/>
        <dbReference type="ChEBI" id="CHEBI:15378"/>
        <dbReference type="ChEBI" id="CHEBI:30011"/>
        <dbReference type="ChEBI" id="CHEBI:57856"/>
        <dbReference type="ChEBI" id="CHEBI:59789"/>
        <dbReference type="ChEBI" id="CHEBI:61891"/>
        <dbReference type="EC" id="2.1.1.297"/>
    </reaction>
</comment>
<evidence type="ECO:0000256" key="5">
    <source>
        <dbReference type="HAMAP-Rule" id="MF_02126"/>
    </source>
</evidence>
<dbReference type="RefSeq" id="WP_101895404.1">
    <property type="nucleotide sequence ID" value="NZ_CP022684.1"/>
</dbReference>
<dbReference type="SUPFAM" id="SSF53335">
    <property type="entry name" value="S-adenosyl-L-methionine-dependent methyltransferases"/>
    <property type="match status" value="1"/>
</dbReference>
<feature type="binding site" evidence="5">
    <location>
        <begin position="193"/>
        <end position="196"/>
    </location>
    <ligand>
        <name>substrate</name>
    </ligand>
</feature>
<evidence type="ECO:0000313" key="9">
    <source>
        <dbReference type="Proteomes" id="UP000235116"/>
    </source>
</evidence>
<dbReference type="Gene3D" id="1.10.8.10">
    <property type="entry name" value="DNA helicase RuvA subunit, C-terminal domain"/>
    <property type="match status" value="1"/>
</dbReference>
<keyword evidence="1 5" id="KW-0489">Methyltransferase</keyword>
<feature type="domain" description="Methyltransferase small" evidence="6">
    <location>
        <begin position="111"/>
        <end position="203"/>
    </location>
</feature>
<proteinExistence type="inferred from homology"/>
<dbReference type="PROSITE" id="PS00092">
    <property type="entry name" value="N6_MTASE"/>
    <property type="match status" value="1"/>
</dbReference>
<dbReference type="Gene3D" id="3.40.50.150">
    <property type="entry name" value="Vaccinia Virus protein VP39"/>
    <property type="match status" value="1"/>
</dbReference>
<evidence type="ECO:0000256" key="1">
    <source>
        <dbReference type="ARBA" id="ARBA00022603"/>
    </source>
</evidence>
<dbReference type="InterPro" id="IPR050320">
    <property type="entry name" value="N5-glutamine_MTase"/>
</dbReference>
<name>A0A2K9LNT3_9GAMM</name>
<feature type="binding site" evidence="5">
    <location>
        <begin position="128"/>
        <end position="132"/>
    </location>
    <ligand>
        <name>S-adenosyl-L-methionine</name>
        <dbReference type="ChEBI" id="CHEBI:59789"/>
    </ligand>
</feature>
<evidence type="ECO:0000259" key="7">
    <source>
        <dbReference type="Pfam" id="PF17827"/>
    </source>
</evidence>
<dbReference type="GO" id="GO:0003676">
    <property type="term" value="F:nucleic acid binding"/>
    <property type="evidence" value="ECO:0007669"/>
    <property type="project" value="InterPro"/>
</dbReference>
<comment type="similarity">
    <text evidence="5">Belongs to the protein N5-glutamine methyltransferase family. PrmC subfamily.</text>
</comment>
<evidence type="ECO:0000313" key="8">
    <source>
        <dbReference type="EMBL" id="AUM14029.1"/>
    </source>
</evidence>
<accession>A0A2K9LNT3</accession>
<comment type="function">
    <text evidence="5">Methylates the class 1 translation termination release factors RF1/PrfA and RF2/PrfB on the glutamine residue of the universally conserved GGQ motif.</text>
</comment>
<evidence type="ECO:0000256" key="3">
    <source>
        <dbReference type="ARBA" id="ARBA00022691"/>
    </source>
</evidence>
<dbReference type="OrthoDB" id="9800643at2"/>
<feature type="binding site" evidence="5">
    <location>
        <position position="151"/>
    </location>
    <ligand>
        <name>S-adenosyl-L-methionine</name>
        <dbReference type="ChEBI" id="CHEBI:59789"/>
    </ligand>
</feature>
<sequence length="294" mass="31896">METVASSLKWAELALVQASAELLESCKVDSQWLLAHVLQRNGAWLRAWPDHELTAEQWQQYQLLVERRSAGEPVAYLTGSQGFWTLELAVTEDTLVPRPDTELLVEQVLAQADAELASVERLNMLDLGTGSGAIALALASERPHWNITATDIHGPTLAVAARNSEALNLPIQLIQSAWFEQLGGQQFHIIASNPPYIEDQDAHLQGVGVRYEPIRALASGADGLDDIRIIVAQSSAHLHAGGWLLLEHGCDQGGAVRALMTASGFAQVVTVQDLADRDRVTLGQWPSNQGACHA</sequence>
<dbReference type="GO" id="GO:0032259">
    <property type="term" value="P:methylation"/>
    <property type="evidence" value="ECO:0007669"/>
    <property type="project" value="UniProtKB-KW"/>
</dbReference>
<keyword evidence="9" id="KW-1185">Reference proteome</keyword>
<dbReference type="InterPro" id="IPR029063">
    <property type="entry name" value="SAM-dependent_MTases_sf"/>
</dbReference>
<organism evidence="8 9">
    <name type="scientific">Ketobacter alkanivorans</name>
    <dbReference type="NCBI Taxonomy" id="1917421"/>
    <lineage>
        <taxon>Bacteria</taxon>
        <taxon>Pseudomonadati</taxon>
        <taxon>Pseudomonadota</taxon>
        <taxon>Gammaproteobacteria</taxon>
        <taxon>Pseudomonadales</taxon>
        <taxon>Ketobacteraceae</taxon>
        <taxon>Ketobacter</taxon>
    </lineage>
</organism>
<dbReference type="InterPro" id="IPR002052">
    <property type="entry name" value="DNA_methylase_N6_adenine_CS"/>
</dbReference>